<evidence type="ECO:0000313" key="1">
    <source>
        <dbReference type="EMBL" id="KAF2430838.1"/>
    </source>
</evidence>
<evidence type="ECO:0000313" key="2">
    <source>
        <dbReference type="Proteomes" id="UP000800235"/>
    </source>
</evidence>
<dbReference type="AlphaFoldDB" id="A0A9P4TZE8"/>
<keyword evidence="2" id="KW-1185">Reference proteome</keyword>
<accession>A0A9P4TZE8</accession>
<gene>
    <name evidence="1" type="ORF">EJ08DRAFT_212561</name>
</gene>
<comment type="caution">
    <text evidence="1">The sequence shown here is derived from an EMBL/GenBank/DDBJ whole genome shotgun (WGS) entry which is preliminary data.</text>
</comment>
<name>A0A9P4TZE8_9PEZI</name>
<sequence>MPHLAYQIHAGLQTSPPGTVGYVRNERNKDTTTFNFQALPPVLREQIYEFLLEEACARPLIFHFLDLASEFPNSPSLPIGFMSTRKQIHHELMTIFGKRGKFKLIFINGETLYLASGLIDHCDLRHACAVNLKDPFKRKRIFTCRFRNLLNYDCIENLTIWVGIEGIGMGYIGHWNSCIIDWGFLKTMNTGSFSLQEESASES</sequence>
<proteinExistence type="predicted"/>
<organism evidence="1 2">
    <name type="scientific">Tothia fuscella</name>
    <dbReference type="NCBI Taxonomy" id="1048955"/>
    <lineage>
        <taxon>Eukaryota</taxon>
        <taxon>Fungi</taxon>
        <taxon>Dikarya</taxon>
        <taxon>Ascomycota</taxon>
        <taxon>Pezizomycotina</taxon>
        <taxon>Dothideomycetes</taxon>
        <taxon>Pleosporomycetidae</taxon>
        <taxon>Venturiales</taxon>
        <taxon>Cylindrosympodiaceae</taxon>
        <taxon>Tothia</taxon>
    </lineage>
</organism>
<dbReference type="EMBL" id="MU007036">
    <property type="protein sequence ID" value="KAF2430838.1"/>
    <property type="molecule type" value="Genomic_DNA"/>
</dbReference>
<protein>
    <submittedName>
        <fullName evidence="1">Uncharacterized protein</fullName>
    </submittedName>
</protein>
<reference evidence="1" key="1">
    <citation type="journal article" date="2020" name="Stud. Mycol.">
        <title>101 Dothideomycetes genomes: a test case for predicting lifestyles and emergence of pathogens.</title>
        <authorList>
            <person name="Haridas S."/>
            <person name="Albert R."/>
            <person name="Binder M."/>
            <person name="Bloem J."/>
            <person name="Labutti K."/>
            <person name="Salamov A."/>
            <person name="Andreopoulos B."/>
            <person name="Baker S."/>
            <person name="Barry K."/>
            <person name="Bills G."/>
            <person name="Bluhm B."/>
            <person name="Cannon C."/>
            <person name="Castanera R."/>
            <person name="Culley D."/>
            <person name="Daum C."/>
            <person name="Ezra D."/>
            <person name="Gonzalez J."/>
            <person name="Henrissat B."/>
            <person name="Kuo A."/>
            <person name="Liang C."/>
            <person name="Lipzen A."/>
            <person name="Lutzoni F."/>
            <person name="Magnuson J."/>
            <person name="Mondo S."/>
            <person name="Nolan M."/>
            <person name="Ohm R."/>
            <person name="Pangilinan J."/>
            <person name="Park H.-J."/>
            <person name="Ramirez L."/>
            <person name="Alfaro M."/>
            <person name="Sun H."/>
            <person name="Tritt A."/>
            <person name="Yoshinaga Y."/>
            <person name="Zwiers L.-H."/>
            <person name="Turgeon B."/>
            <person name="Goodwin S."/>
            <person name="Spatafora J."/>
            <person name="Crous P."/>
            <person name="Grigoriev I."/>
        </authorList>
    </citation>
    <scope>NUCLEOTIDE SEQUENCE</scope>
    <source>
        <strain evidence="1">CBS 130266</strain>
    </source>
</reference>
<dbReference type="Proteomes" id="UP000800235">
    <property type="component" value="Unassembled WGS sequence"/>
</dbReference>